<gene>
    <name evidence="1" type="ORF">PABY_13230</name>
</gene>
<name>A0ABM8IW13_9CREN</name>
<proteinExistence type="predicted"/>
<dbReference type="PANTHER" id="PTHR34237:SF1">
    <property type="entry name" value="PAREP8"/>
    <property type="match status" value="1"/>
</dbReference>
<dbReference type="Proteomes" id="UP001341135">
    <property type="component" value="Chromosome"/>
</dbReference>
<dbReference type="PANTHER" id="PTHR34237">
    <property type="entry name" value="PAREP8-RELATED"/>
    <property type="match status" value="1"/>
</dbReference>
<accession>A0ABM8IW13</accession>
<keyword evidence="2" id="KW-1185">Reference proteome</keyword>
<dbReference type="Gene3D" id="1.20.120.330">
    <property type="entry name" value="Nucleotidyltransferases domain 2"/>
    <property type="match status" value="1"/>
</dbReference>
<organism evidence="1 2">
    <name type="scientific">Pyrodictium abyssi</name>
    <dbReference type="NCBI Taxonomy" id="54256"/>
    <lineage>
        <taxon>Archaea</taxon>
        <taxon>Thermoproteota</taxon>
        <taxon>Thermoprotei</taxon>
        <taxon>Desulfurococcales</taxon>
        <taxon>Pyrodictiaceae</taxon>
        <taxon>Pyrodictium</taxon>
    </lineage>
</organism>
<dbReference type="InterPro" id="IPR010268">
    <property type="entry name" value="PaREP1"/>
</dbReference>
<protein>
    <recommendedName>
        <fullName evidence="3">HEPN domain-containing protein</fullName>
    </recommendedName>
</protein>
<dbReference type="EMBL" id="AP028907">
    <property type="protein sequence ID" value="BES81756.1"/>
    <property type="molecule type" value="Genomic_DNA"/>
</dbReference>
<reference evidence="1 2" key="1">
    <citation type="submission" date="2023-09" db="EMBL/GenBank/DDBJ databases">
        <title>Pyrofollis japonicus gen. nov. sp. nov., a novel member of the family Pyrodictiaceae isolated from the Iheya North hydrothermal field.</title>
        <authorList>
            <person name="Miyazaki U."/>
            <person name="Sanari M."/>
            <person name="Tame A."/>
            <person name="Kitajima M."/>
            <person name="Okamoto A."/>
            <person name="Sawayama S."/>
            <person name="Miyazaki J."/>
            <person name="Takai K."/>
            <person name="Nakagawa S."/>
        </authorList>
    </citation>
    <scope>NUCLEOTIDE SEQUENCE [LARGE SCALE GENOMIC DNA]</scope>
    <source>
        <strain evidence="1 2">AV2</strain>
    </source>
</reference>
<dbReference type="Pfam" id="PF05942">
    <property type="entry name" value="PaREP1"/>
    <property type="match status" value="1"/>
</dbReference>
<sequence>MQDLASAVVVRLPRSDAERLEREASRLGIGLEEYVLELLLRNLDPLERAREYAEAARGLLERAREELERGDVRQAAGEAWGAAALAVKAYAAWRDGKRLTSHEGLWEYKRVMKKDLGERVSDAWYAGQSMHVCFYEGWCAREGVEEALERIKRLVEEVEKRVEA</sequence>
<evidence type="ECO:0008006" key="3">
    <source>
        <dbReference type="Google" id="ProtNLM"/>
    </source>
</evidence>
<evidence type="ECO:0000313" key="1">
    <source>
        <dbReference type="EMBL" id="BES81756.1"/>
    </source>
</evidence>
<evidence type="ECO:0000313" key="2">
    <source>
        <dbReference type="Proteomes" id="UP001341135"/>
    </source>
</evidence>